<dbReference type="EC" id="6.2.1.1" evidence="6"/>
<accession>A0A378JVZ9</accession>
<evidence type="ECO:0000259" key="8">
    <source>
        <dbReference type="Pfam" id="PF13193"/>
    </source>
</evidence>
<dbReference type="STRING" id="39962.Lmor_1166"/>
<dbReference type="NCBIfam" id="TIGR02188">
    <property type="entry name" value="Ac_CoA_lig_AcsA"/>
    <property type="match status" value="1"/>
</dbReference>
<keyword evidence="5" id="KW-0007">Acetylation</keyword>
<evidence type="ECO:0000313" key="11">
    <source>
        <dbReference type="EMBL" id="STX61239.1"/>
    </source>
</evidence>
<reference evidence="11 13" key="2">
    <citation type="submission" date="2018-06" db="EMBL/GenBank/DDBJ databases">
        <authorList>
            <consortium name="Pathogen Informatics"/>
            <person name="Doyle S."/>
        </authorList>
    </citation>
    <scope>NUCLEOTIDE SEQUENCE [LARGE SCALE GENOMIC DNA]</scope>
    <source>
        <strain evidence="11 13">NCTC12239</strain>
    </source>
</reference>
<dbReference type="SUPFAM" id="SSF56801">
    <property type="entry name" value="Acetyl-CoA synthetase-like"/>
    <property type="match status" value="1"/>
</dbReference>
<name>A0A378JVZ9_9GAMM</name>
<dbReference type="InterPro" id="IPR042099">
    <property type="entry name" value="ANL_N_sf"/>
</dbReference>
<dbReference type="RefSeq" id="WP_028385450.1">
    <property type="nucleotide sequence ID" value="NZ_CAAAJG010000004.1"/>
</dbReference>
<dbReference type="Pfam" id="PF13193">
    <property type="entry name" value="AMP-binding_C"/>
    <property type="match status" value="1"/>
</dbReference>
<proteinExistence type="inferred from homology"/>
<evidence type="ECO:0000256" key="3">
    <source>
        <dbReference type="ARBA" id="ARBA00022741"/>
    </source>
</evidence>
<dbReference type="CDD" id="cd05966">
    <property type="entry name" value="ACS"/>
    <property type="match status" value="1"/>
</dbReference>
<evidence type="ECO:0000256" key="1">
    <source>
        <dbReference type="ARBA" id="ARBA00006432"/>
    </source>
</evidence>
<dbReference type="Gene3D" id="3.30.300.30">
    <property type="match status" value="1"/>
</dbReference>
<evidence type="ECO:0000256" key="6">
    <source>
        <dbReference type="NCBIfam" id="TIGR02188"/>
    </source>
</evidence>
<sequence>MSSIHLSHPKLSNTLESLTEFWSEIASQTLDWIRPWDTVLEGGFKDGDVSWFNGGQLNVSVNCLDRHLPHRANHPAIIWEGDTEQEQSTLTFAQLHEEVCRMSNVLKSLNIKKGDKVAIYLPMIPEAAIAMLACARIGAIHTVVFAGFSAHALRQRLIASECKCLITADGFKRGGKSVNLKEQADEASINLNLHTLIIKKDHSPVSFNAKTDHWWHERKHKVSAQCIPEPMNAEDPLFILYTSGSTGQPKGVVHTTGGYLVQAAYTHQLIFNCQKNEVFWCTADVGWITGHSYVVYGPLCNGITTLMYEGIPTWPNPARNWHIIDKYQVNVFYTAPTAIRSLMRAGDEWLKTSSRASLRLLGTVGEPINPEAWNWYHQKIGQGKCPVVDTWWQTETGAIMISPRHDDPLIKPGSASHPIPGIVPVLLNEQGLEIHGAGEGSLAIKYPWPSIARTIAGDHQRYRTTYLMNGYYITGDGAKRDKDGDFWITGRIDDVLNVSGHRLGTAEIESALVSHPSVAEAGVVGIPHEIKGQGIFAFVILKQGYVGSDQLKEALIEQVKEEISAIAKPDELYFATDLPKTRSGKIMRRILRKIAGHEVEHTSELGDLSTLSNPHVVEELMNDLGR</sequence>
<dbReference type="PANTHER" id="PTHR24095">
    <property type="entry name" value="ACETYL-COENZYME A SYNTHETASE"/>
    <property type="match status" value="1"/>
</dbReference>
<evidence type="ECO:0000259" key="9">
    <source>
        <dbReference type="Pfam" id="PF16177"/>
    </source>
</evidence>
<dbReference type="InterPro" id="IPR032387">
    <property type="entry name" value="ACAS_N"/>
</dbReference>
<evidence type="ECO:0000256" key="5">
    <source>
        <dbReference type="ARBA" id="ARBA00022990"/>
    </source>
</evidence>
<dbReference type="FunFam" id="3.40.50.12780:FF:000001">
    <property type="entry name" value="Acetyl-coenzyme A synthetase"/>
    <property type="match status" value="1"/>
</dbReference>
<dbReference type="InterPro" id="IPR025110">
    <property type="entry name" value="AMP-bd_C"/>
</dbReference>
<reference evidence="10 12" key="1">
    <citation type="submission" date="2015-11" db="EMBL/GenBank/DDBJ databases">
        <title>Genomic analysis of 38 Legionella species identifies large and diverse effector repertoires.</title>
        <authorList>
            <person name="Burstein D."/>
            <person name="Amaro F."/>
            <person name="Zusman T."/>
            <person name="Lifshitz Z."/>
            <person name="Cohen O."/>
            <person name="Gilbert J.A."/>
            <person name="Pupko T."/>
            <person name="Shuman H.A."/>
            <person name="Segal G."/>
        </authorList>
    </citation>
    <scope>NUCLEOTIDE SEQUENCE [LARGE SCALE GENOMIC DNA]</scope>
    <source>
        <strain evidence="10 12">ATCC 43877</strain>
    </source>
</reference>
<keyword evidence="3" id="KW-0547">Nucleotide-binding</keyword>
<dbReference type="GO" id="GO:0019427">
    <property type="term" value="P:acetyl-CoA biosynthetic process from acetate"/>
    <property type="evidence" value="ECO:0007669"/>
    <property type="project" value="UniProtKB-UniRule"/>
</dbReference>
<dbReference type="Proteomes" id="UP000054985">
    <property type="component" value="Unassembled WGS sequence"/>
</dbReference>
<dbReference type="Pfam" id="PF00501">
    <property type="entry name" value="AMP-binding"/>
    <property type="match status" value="1"/>
</dbReference>
<feature type="domain" description="AMP-dependent synthetase/ligase" evidence="7">
    <location>
        <begin position="66"/>
        <end position="447"/>
    </location>
</feature>
<evidence type="ECO:0000313" key="10">
    <source>
        <dbReference type="EMBL" id="KTD34633.1"/>
    </source>
</evidence>
<organism evidence="11 13">
    <name type="scientific">Legionella moravica</name>
    <dbReference type="NCBI Taxonomy" id="39962"/>
    <lineage>
        <taxon>Bacteria</taxon>
        <taxon>Pseudomonadati</taxon>
        <taxon>Pseudomonadota</taxon>
        <taxon>Gammaproteobacteria</taxon>
        <taxon>Legionellales</taxon>
        <taxon>Legionellaceae</taxon>
        <taxon>Legionella</taxon>
    </lineage>
</organism>
<dbReference type="InterPro" id="IPR000873">
    <property type="entry name" value="AMP-dep_synth/lig_dom"/>
</dbReference>
<dbReference type="NCBIfam" id="NF001208">
    <property type="entry name" value="PRK00174.1"/>
    <property type="match status" value="1"/>
</dbReference>
<dbReference type="InterPro" id="IPR020845">
    <property type="entry name" value="AMP-binding_CS"/>
</dbReference>
<dbReference type="EMBL" id="UGOG01000001">
    <property type="protein sequence ID" value="STX61239.1"/>
    <property type="molecule type" value="Genomic_DNA"/>
</dbReference>
<dbReference type="PANTHER" id="PTHR24095:SF14">
    <property type="entry name" value="ACETYL-COENZYME A SYNTHETASE 1"/>
    <property type="match status" value="1"/>
</dbReference>
<dbReference type="GO" id="GO:0016208">
    <property type="term" value="F:AMP binding"/>
    <property type="evidence" value="ECO:0007669"/>
    <property type="project" value="InterPro"/>
</dbReference>
<evidence type="ECO:0000313" key="13">
    <source>
        <dbReference type="Proteomes" id="UP000254040"/>
    </source>
</evidence>
<dbReference type="OrthoDB" id="9803968at2"/>
<dbReference type="GO" id="GO:0005524">
    <property type="term" value="F:ATP binding"/>
    <property type="evidence" value="ECO:0007669"/>
    <property type="project" value="UniProtKB-KW"/>
</dbReference>
<dbReference type="EMBL" id="LNYN01000019">
    <property type="protein sequence ID" value="KTD34633.1"/>
    <property type="molecule type" value="Genomic_DNA"/>
</dbReference>
<comment type="similarity">
    <text evidence="1">Belongs to the ATP-dependent AMP-binding enzyme family.</text>
</comment>
<keyword evidence="2 11" id="KW-0436">Ligase</keyword>
<dbReference type="InterPro" id="IPR045851">
    <property type="entry name" value="AMP-bd_C_sf"/>
</dbReference>
<dbReference type="AlphaFoldDB" id="A0A378JVZ9"/>
<dbReference type="Proteomes" id="UP000254040">
    <property type="component" value="Unassembled WGS sequence"/>
</dbReference>
<dbReference type="Gene3D" id="3.40.50.12780">
    <property type="entry name" value="N-terminal domain of ligase-like"/>
    <property type="match status" value="1"/>
</dbReference>
<evidence type="ECO:0000256" key="2">
    <source>
        <dbReference type="ARBA" id="ARBA00022598"/>
    </source>
</evidence>
<evidence type="ECO:0000313" key="12">
    <source>
        <dbReference type="Proteomes" id="UP000054985"/>
    </source>
</evidence>
<dbReference type="InterPro" id="IPR011904">
    <property type="entry name" value="Ac_CoA_lig"/>
</dbReference>
<keyword evidence="4" id="KW-0067">ATP-binding</keyword>
<evidence type="ECO:0000256" key="4">
    <source>
        <dbReference type="ARBA" id="ARBA00022840"/>
    </source>
</evidence>
<gene>
    <name evidence="11" type="primary">acs</name>
    <name evidence="10" type="synonym">acsB</name>
    <name evidence="10" type="ORF">Lmor_1166</name>
    <name evidence="11" type="ORF">NCTC12239_00144</name>
</gene>
<feature type="domain" description="Acetyl-coenzyme A synthetase N-terminal" evidence="9">
    <location>
        <begin position="15"/>
        <end position="63"/>
    </location>
</feature>
<dbReference type="Pfam" id="PF16177">
    <property type="entry name" value="ACAS_N"/>
    <property type="match status" value="1"/>
</dbReference>
<dbReference type="GO" id="GO:0003987">
    <property type="term" value="F:acetate-CoA ligase activity"/>
    <property type="evidence" value="ECO:0007669"/>
    <property type="project" value="UniProtKB-UniRule"/>
</dbReference>
<protein>
    <recommendedName>
        <fullName evidence="6">Acetate--CoA ligase</fullName>
        <ecNumber evidence="6">6.2.1.1</ecNumber>
    </recommendedName>
</protein>
<dbReference type="PROSITE" id="PS00455">
    <property type="entry name" value="AMP_BINDING"/>
    <property type="match status" value="1"/>
</dbReference>
<feature type="domain" description="AMP-binding enzyme C-terminal" evidence="8">
    <location>
        <begin position="507"/>
        <end position="585"/>
    </location>
</feature>
<keyword evidence="12" id="KW-1185">Reference proteome</keyword>
<evidence type="ECO:0000259" key="7">
    <source>
        <dbReference type="Pfam" id="PF00501"/>
    </source>
</evidence>